<dbReference type="InterPro" id="IPR028081">
    <property type="entry name" value="Leu-bd"/>
</dbReference>
<evidence type="ECO:0000313" key="5">
    <source>
        <dbReference type="Proteomes" id="UP000331127"/>
    </source>
</evidence>
<dbReference type="SUPFAM" id="SSF53822">
    <property type="entry name" value="Periplasmic binding protein-like I"/>
    <property type="match status" value="1"/>
</dbReference>
<dbReference type="InterPro" id="IPR028082">
    <property type="entry name" value="Peripla_BP_I"/>
</dbReference>
<dbReference type="AlphaFoldDB" id="A0A5M3WER4"/>
<gene>
    <name evidence="4" type="ORF">Amac_004040</name>
</gene>
<dbReference type="Pfam" id="PF13458">
    <property type="entry name" value="Peripla_BP_6"/>
    <property type="match status" value="1"/>
</dbReference>
<organism evidence="4 5">
    <name type="scientific">Acrocarpospora macrocephala</name>
    <dbReference type="NCBI Taxonomy" id="150177"/>
    <lineage>
        <taxon>Bacteria</taxon>
        <taxon>Bacillati</taxon>
        <taxon>Actinomycetota</taxon>
        <taxon>Actinomycetes</taxon>
        <taxon>Streptosporangiales</taxon>
        <taxon>Streptosporangiaceae</taxon>
        <taxon>Acrocarpospora</taxon>
    </lineage>
</organism>
<evidence type="ECO:0000256" key="1">
    <source>
        <dbReference type="ARBA" id="ARBA00010062"/>
    </source>
</evidence>
<dbReference type="PANTHER" id="PTHR30483">
    <property type="entry name" value="LEUCINE-SPECIFIC-BINDING PROTEIN"/>
    <property type="match status" value="1"/>
</dbReference>
<feature type="domain" description="Leucine-binding protein" evidence="3">
    <location>
        <begin position="56"/>
        <end position="383"/>
    </location>
</feature>
<evidence type="ECO:0000313" key="4">
    <source>
        <dbReference type="EMBL" id="GES06809.1"/>
    </source>
</evidence>
<keyword evidence="2" id="KW-0732">Signal</keyword>
<dbReference type="PANTHER" id="PTHR30483:SF6">
    <property type="entry name" value="PERIPLASMIC BINDING PROTEIN OF ABC TRANSPORTER FOR NATURAL AMINO ACIDS"/>
    <property type="match status" value="1"/>
</dbReference>
<dbReference type="EMBL" id="BLAE01000004">
    <property type="protein sequence ID" value="GES06809.1"/>
    <property type="molecule type" value="Genomic_DNA"/>
</dbReference>
<dbReference type="Gene3D" id="3.40.50.2300">
    <property type="match status" value="2"/>
</dbReference>
<name>A0A5M3WER4_9ACTN</name>
<dbReference type="InterPro" id="IPR051010">
    <property type="entry name" value="BCAA_transport"/>
</dbReference>
<proteinExistence type="inferred from homology"/>
<protein>
    <submittedName>
        <fullName evidence="4">ABC transporter substrate-binding protein</fullName>
    </submittedName>
</protein>
<evidence type="ECO:0000259" key="3">
    <source>
        <dbReference type="Pfam" id="PF13458"/>
    </source>
</evidence>
<reference evidence="4 5" key="1">
    <citation type="submission" date="2019-10" db="EMBL/GenBank/DDBJ databases">
        <title>Whole genome shotgun sequence of Acrocarpospora macrocephala NBRC 16266.</title>
        <authorList>
            <person name="Ichikawa N."/>
            <person name="Kimura A."/>
            <person name="Kitahashi Y."/>
            <person name="Komaki H."/>
            <person name="Oguchi A."/>
        </authorList>
    </citation>
    <scope>NUCLEOTIDE SEQUENCE [LARGE SCALE GENOMIC DNA]</scope>
    <source>
        <strain evidence="4 5">NBRC 16266</strain>
    </source>
</reference>
<comment type="caution">
    <text evidence="4">The sequence shown here is derived from an EMBL/GenBank/DDBJ whole genome shotgun (WGS) entry which is preliminary data.</text>
</comment>
<comment type="similarity">
    <text evidence="1">Belongs to the leucine-binding protein family.</text>
</comment>
<accession>A0A5M3WER4</accession>
<keyword evidence="5" id="KW-1185">Reference proteome</keyword>
<sequence length="430" mass="45801">MTIAAQVLGAEPPVPSGGATLLTYHPTRRMFLGALGIASIAGCSAGLRESSGGGQTLKIGYVSPRTGPLAVFGESDDYVLGKVRTALSKGLSIGGRTYPVEIVVKDTQSSAARAAEVAGELIQRDKVDIVLATSTPDTTNPVSDQCEAAKVPCVATICPWEIWADGRPAPTYSYLHFIGTQQEVEVFAGLWARADTNQVVGGLWPNDTDGELYRRFVTAKTGWKVVDSGAYEDGTQDYTSILAAFAGGEAEILQAAPIPPDWVTFWRQAAQNRFRPKIVSVAKAMLFPSVAETLGELAEGLVAPVWWSSAFPYRSSLDGSTAREFADGYGRQWTPPMGFNHALFEIAVAAFKAAADPKDHAAVAAAIGTLKGEAISGRYDFTAGPSKNVSLAPDLLGQWRRNTSGKYDLVIVDNTLDPTIPVQGEFTPLR</sequence>
<dbReference type="Proteomes" id="UP000331127">
    <property type="component" value="Unassembled WGS sequence"/>
</dbReference>
<dbReference type="CDD" id="cd06337">
    <property type="entry name" value="PBP1_ABC_ligand_binding-like"/>
    <property type="match status" value="1"/>
</dbReference>
<evidence type="ECO:0000256" key="2">
    <source>
        <dbReference type="ARBA" id="ARBA00022729"/>
    </source>
</evidence>